<feature type="signal peptide" evidence="1">
    <location>
        <begin position="1"/>
        <end position="26"/>
    </location>
</feature>
<dbReference type="Proteomes" id="UP001247805">
    <property type="component" value="Unassembled WGS sequence"/>
</dbReference>
<keyword evidence="3" id="KW-1185">Reference proteome</keyword>
<sequence>MKKLLKTLSIPLVSLSLFLQVFSASASVITFDYTDTVTVGDSFTVNVMADLGANDLLGFGFDLASLTNNTSFVSGTIHSAFADDFINDVGGSLVDIFDAVNGNVQLAELTFSADNVGTDTISLFGDSSNFEGLVFWNMFYDTSIDVSFDIKIIDAVKDVPSPAALSLLALGLLALVHLRKQS</sequence>
<name>A0ABU3SWH7_9ALTE</name>
<accession>A0ABU3SWH7</accession>
<protein>
    <recommendedName>
        <fullName evidence="4">PEP-CTERM protein-sorting domain-containing protein</fullName>
    </recommendedName>
</protein>
<proteinExistence type="predicted"/>
<dbReference type="RefSeq" id="WP_316025977.1">
    <property type="nucleotide sequence ID" value="NZ_JAWDIO010000002.1"/>
</dbReference>
<comment type="caution">
    <text evidence="2">The sequence shown here is derived from an EMBL/GenBank/DDBJ whole genome shotgun (WGS) entry which is preliminary data.</text>
</comment>
<reference evidence="2 3" key="1">
    <citation type="submission" date="2023-10" db="EMBL/GenBank/DDBJ databases">
        <title>Glaciecola aquimarina strain GGW-M5 nov., isolated from a coastal seawater.</title>
        <authorList>
            <person name="Bayburt H."/>
            <person name="Kim J.M."/>
            <person name="Choi B.J."/>
            <person name="Jeon C.O."/>
        </authorList>
    </citation>
    <scope>NUCLEOTIDE SEQUENCE [LARGE SCALE GENOMIC DNA]</scope>
    <source>
        <strain evidence="2 3">KCTC 32108</strain>
    </source>
</reference>
<evidence type="ECO:0000313" key="2">
    <source>
        <dbReference type="EMBL" id="MDU0354370.1"/>
    </source>
</evidence>
<gene>
    <name evidence="2" type="ORF">RS130_10885</name>
</gene>
<evidence type="ECO:0000256" key="1">
    <source>
        <dbReference type="SAM" id="SignalP"/>
    </source>
</evidence>
<evidence type="ECO:0008006" key="4">
    <source>
        <dbReference type="Google" id="ProtNLM"/>
    </source>
</evidence>
<feature type="chain" id="PRO_5045529137" description="PEP-CTERM protein-sorting domain-containing protein" evidence="1">
    <location>
        <begin position="27"/>
        <end position="182"/>
    </location>
</feature>
<keyword evidence="1" id="KW-0732">Signal</keyword>
<organism evidence="2 3">
    <name type="scientific">Paraglaciecola aquimarina</name>
    <dbReference type="NCBI Taxonomy" id="1235557"/>
    <lineage>
        <taxon>Bacteria</taxon>
        <taxon>Pseudomonadati</taxon>
        <taxon>Pseudomonadota</taxon>
        <taxon>Gammaproteobacteria</taxon>
        <taxon>Alteromonadales</taxon>
        <taxon>Alteromonadaceae</taxon>
        <taxon>Paraglaciecola</taxon>
    </lineage>
</organism>
<evidence type="ECO:0000313" key="3">
    <source>
        <dbReference type="Proteomes" id="UP001247805"/>
    </source>
</evidence>
<dbReference type="EMBL" id="JAWDIO010000002">
    <property type="protein sequence ID" value="MDU0354370.1"/>
    <property type="molecule type" value="Genomic_DNA"/>
</dbReference>